<dbReference type="AlphaFoldDB" id="A0A8J6PUI5"/>
<dbReference type="RefSeq" id="WP_188164147.1">
    <property type="nucleotide sequence ID" value="NZ_JACVVX010000002.1"/>
</dbReference>
<keyword evidence="23" id="KW-1185">Reference proteome</keyword>
<protein>
    <recommendedName>
        <fullName evidence="17">Probable peptidoglycan glycosyltransferase FtsW</fullName>
        <ecNumber evidence="19">2.4.99.28</ecNumber>
    </recommendedName>
    <alternativeName>
        <fullName evidence="18">Cell division protein FtsW</fullName>
    </alternativeName>
    <alternativeName>
        <fullName evidence="15">Cell wall polymerase</fullName>
    </alternativeName>
    <alternativeName>
        <fullName evidence="14">Peptidoglycan polymerase</fullName>
    </alternativeName>
</protein>
<keyword evidence="10 21" id="KW-1133">Transmembrane helix</keyword>
<dbReference type="GO" id="GO:0051301">
    <property type="term" value="P:cell division"/>
    <property type="evidence" value="ECO:0007669"/>
    <property type="project" value="UniProtKB-KW"/>
</dbReference>
<comment type="caution">
    <text evidence="22">The sequence shown here is derived from an EMBL/GenBank/DDBJ whole genome shotgun (WGS) entry which is preliminary data.</text>
</comment>
<evidence type="ECO:0000256" key="4">
    <source>
        <dbReference type="ARBA" id="ARBA00022618"/>
    </source>
</evidence>
<evidence type="ECO:0000256" key="3">
    <source>
        <dbReference type="ARBA" id="ARBA00022475"/>
    </source>
</evidence>
<evidence type="ECO:0000256" key="13">
    <source>
        <dbReference type="ARBA" id="ARBA00023316"/>
    </source>
</evidence>
<keyword evidence="13" id="KW-0961">Cell wall biogenesis/degradation</keyword>
<dbReference type="Proteomes" id="UP000643405">
    <property type="component" value="Unassembled WGS sequence"/>
</dbReference>
<dbReference type="NCBIfam" id="TIGR02614">
    <property type="entry name" value="ftsW"/>
    <property type="match status" value="1"/>
</dbReference>
<dbReference type="InterPro" id="IPR001182">
    <property type="entry name" value="FtsW/RodA"/>
</dbReference>
<comment type="similarity">
    <text evidence="16">Belongs to the SEDS family. FtsW subfamily.</text>
</comment>
<evidence type="ECO:0000256" key="5">
    <source>
        <dbReference type="ARBA" id="ARBA00022676"/>
    </source>
</evidence>
<evidence type="ECO:0000256" key="2">
    <source>
        <dbReference type="ARBA" id="ARBA00004752"/>
    </source>
</evidence>
<keyword evidence="11 21" id="KW-0472">Membrane</keyword>
<dbReference type="GO" id="GO:0071555">
    <property type="term" value="P:cell wall organization"/>
    <property type="evidence" value="ECO:0007669"/>
    <property type="project" value="UniProtKB-KW"/>
</dbReference>
<evidence type="ECO:0000256" key="1">
    <source>
        <dbReference type="ARBA" id="ARBA00004651"/>
    </source>
</evidence>
<feature type="transmembrane region" description="Helical" evidence="21">
    <location>
        <begin position="342"/>
        <end position="363"/>
    </location>
</feature>
<dbReference type="GO" id="GO:0015648">
    <property type="term" value="F:lipid-linked peptidoglycan transporter activity"/>
    <property type="evidence" value="ECO:0007669"/>
    <property type="project" value="TreeGrafter"/>
</dbReference>
<comment type="subcellular location">
    <subcellularLocation>
        <location evidence="1">Cell membrane</location>
        <topology evidence="1">Multi-pass membrane protein</topology>
    </subcellularLocation>
</comment>
<comment type="catalytic activity">
    <reaction evidence="20">
        <text>[GlcNAc-(1-&gt;4)-Mur2Ac(oyl-L-Ala-gamma-D-Glu-L-Lys-D-Ala-D-Ala)](n)-di-trans,octa-cis-undecaprenyl diphosphate + beta-D-GlcNAc-(1-&gt;4)-Mur2Ac(oyl-L-Ala-gamma-D-Glu-L-Lys-D-Ala-D-Ala)-di-trans,octa-cis-undecaprenyl diphosphate = [GlcNAc-(1-&gt;4)-Mur2Ac(oyl-L-Ala-gamma-D-Glu-L-Lys-D-Ala-D-Ala)](n+1)-di-trans,octa-cis-undecaprenyl diphosphate + di-trans,octa-cis-undecaprenyl diphosphate + H(+)</text>
        <dbReference type="Rhea" id="RHEA:23708"/>
        <dbReference type="Rhea" id="RHEA-COMP:9602"/>
        <dbReference type="Rhea" id="RHEA-COMP:9603"/>
        <dbReference type="ChEBI" id="CHEBI:15378"/>
        <dbReference type="ChEBI" id="CHEBI:58405"/>
        <dbReference type="ChEBI" id="CHEBI:60033"/>
        <dbReference type="ChEBI" id="CHEBI:78435"/>
        <dbReference type="EC" id="2.4.99.28"/>
    </reaction>
</comment>
<dbReference type="EMBL" id="JACVVX010000002">
    <property type="protein sequence ID" value="MBD0414721.1"/>
    <property type="molecule type" value="Genomic_DNA"/>
</dbReference>
<keyword evidence="5" id="KW-0328">Glycosyltransferase</keyword>
<dbReference type="PANTHER" id="PTHR30474">
    <property type="entry name" value="CELL CYCLE PROTEIN"/>
    <property type="match status" value="1"/>
</dbReference>
<accession>A0A8J6PUI5</accession>
<dbReference type="Pfam" id="PF01098">
    <property type="entry name" value="FTSW_RODA_SPOVE"/>
    <property type="match status" value="1"/>
</dbReference>
<evidence type="ECO:0000256" key="20">
    <source>
        <dbReference type="ARBA" id="ARBA00049902"/>
    </source>
</evidence>
<evidence type="ECO:0000313" key="23">
    <source>
        <dbReference type="Proteomes" id="UP000643405"/>
    </source>
</evidence>
<evidence type="ECO:0000256" key="9">
    <source>
        <dbReference type="ARBA" id="ARBA00022984"/>
    </source>
</evidence>
<evidence type="ECO:0000256" key="19">
    <source>
        <dbReference type="ARBA" id="ARBA00044770"/>
    </source>
</evidence>
<evidence type="ECO:0000256" key="17">
    <source>
        <dbReference type="ARBA" id="ARBA00041185"/>
    </source>
</evidence>
<feature type="transmembrane region" description="Helical" evidence="21">
    <location>
        <begin position="308"/>
        <end position="330"/>
    </location>
</feature>
<keyword evidence="6" id="KW-0808">Transferase</keyword>
<evidence type="ECO:0000256" key="6">
    <source>
        <dbReference type="ARBA" id="ARBA00022679"/>
    </source>
</evidence>
<evidence type="ECO:0000256" key="12">
    <source>
        <dbReference type="ARBA" id="ARBA00023306"/>
    </source>
</evidence>
<evidence type="ECO:0000313" key="22">
    <source>
        <dbReference type="EMBL" id="MBD0414721.1"/>
    </source>
</evidence>
<keyword evidence="7 21" id="KW-0812">Transmembrane</keyword>
<dbReference type="GO" id="GO:0009252">
    <property type="term" value="P:peptidoglycan biosynthetic process"/>
    <property type="evidence" value="ECO:0007669"/>
    <property type="project" value="UniProtKB-KW"/>
</dbReference>
<keyword evidence="8" id="KW-0133">Cell shape</keyword>
<keyword evidence="3" id="KW-1003">Cell membrane</keyword>
<gene>
    <name evidence="22" type="primary">ftsW</name>
    <name evidence="22" type="ORF">ICI42_08650</name>
</gene>
<evidence type="ECO:0000256" key="7">
    <source>
        <dbReference type="ARBA" id="ARBA00022692"/>
    </source>
</evidence>
<evidence type="ECO:0000256" key="15">
    <source>
        <dbReference type="ARBA" id="ARBA00033270"/>
    </source>
</evidence>
<evidence type="ECO:0000256" key="16">
    <source>
        <dbReference type="ARBA" id="ARBA00038053"/>
    </source>
</evidence>
<keyword evidence="9" id="KW-0573">Peptidoglycan synthesis</keyword>
<feature type="transmembrane region" description="Helical" evidence="21">
    <location>
        <begin position="85"/>
        <end position="105"/>
    </location>
</feature>
<proteinExistence type="inferred from homology"/>
<dbReference type="PANTHER" id="PTHR30474:SF2">
    <property type="entry name" value="PEPTIDOGLYCAN GLYCOSYLTRANSFERASE FTSW-RELATED"/>
    <property type="match status" value="1"/>
</dbReference>
<dbReference type="GO" id="GO:0008955">
    <property type="term" value="F:peptidoglycan glycosyltransferase activity"/>
    <property type="evidence" value="ECO:0007669"/>
    <property type="project" value="UniProtKB-EC"/>
</dbReference>
<comment type="pathway">
    <text evidence="2">Cell wall biogenesis; peptidoglycan biosynthesis.</text>
</comment>
<dbReference type="EC" id="2.4.99.28" evidence="19"/>
<evidence type="ECO:0000256" key="14">
    <source>
        <dbReference type="ARBA" id="ARBA00032370"/>
    </source>
</evidence>
<dbReference type="GO" id="GO:0032153">
    <property type="term" value="C:cell division site"/>
    <property type="evidence" value="ECO:0007669"/>
    <property type="project" value="TreeGrafter"/>
</dbReference>
<evidence type="ECO:0000256" key="11">
    <source>
        <dbReference type="ARBA" id="ARBA00023136"/>
    </source>
</evidence>
<evidence type="ECO:0000256" key="21">
    <source>
        <dbReference type="SAM" id="Phobius"/>
    </source>
</evidence>
<feature type="transmembrane region" description="Helical" evidence="21">
    <location>
        <begin position="21"/>
        <end position="41"/>
    </location>
</feature>
<reference evidence="22" key="1">
    <citation type="submission" date="2020-09" db="EMBL/GenBank/DDBJ databases">
        <title>Genome seq and assembly of Tianweitania sp.</title>
        <authorList>
            <person name="Chhetri G."/>
        </authorList>
    </citation>
    <scope>NUCLEOTIDE SEQUENCE</scope>
    <source>
        <strain evidence="22">Rool2</strain>
    </source>
</reference>
<organism evidence="22 23">
    <name type="scientific">Oryzicola mucosus</name>
    <dbReference type="NCBI Taxonomy" id="2767425"/>
    <lineage>
        <taxon>Bacteria</taxon>
        <taxon>Pseudomonadati</taxon>
        <taxon>Pseudomonadota</taxon>
        <taxon>Alphaproteobacteria</taxon>
        <taxon>Hyphomicrobiales</taxon>
        <taxon>Phyllobacteriaceae</taxon>
        <taxon>Oryzicola</taxon>
    </lineage>
</organism>
<keyword evidence="12" id="KW-0131">Cell cycle</keyword>
<dbReference type="GO" id="GO:0005886">
    <property type="term" value="C:plasma membrane"/>
    <property type="evidence" value="ECO:0007669"/>
    <property type="project" value="UniProtKB-SubCell"/>
</dbReference>
<evidence type="ECO:0000256" key="10">
    <source>
        <dbReference type="ARBA" id="ARBA00022989"/>
    </source>
</evidence>
<feature type="transmembrane region" description="Helical" evidence="21">
    <location>
        <begin position="61"/>
        <end position="78"/>
    </location>
</feature>
<keyword evidence="4" id="KW-0132">Cell division</keyword>
<feature type="transmembrane region" description="Helical" evidence="21">
    <location>
        <begin position="275"/>
        <end position="296"/>
    </location>
</feature>
<evidence type="ECO:0000256" key="18">
    <source>
        <dbReference type="ARBA" id="ARBA00041418"/>
    </source>
</evidence>
<feature type="transmembrane region" description="Helical" evidence="21">
    <location>
        <begin position="148"/>
        <end position="167"/>
    </location>
</feature>
<feature type="transmembrane region" description="Helical" evidence="21">
    <location>
        <begin position="174"/>
        <end position="195"/>
    </location>
</feature>
<name>A0A8J6PUI5_9HYPH</name>
<sequence length="387" mass="42243">MAATSRLDTSPVAVWWRTVDRWFLAAFLSLMGLGIVLSFAASPAVAERIGLDSFHFATRQIIFTLPALGVMLLVSFLKPRQIRRLALFMLIAMLICMVAVLFLGVEVKGARRWLSFAGVSIQPSEFLKPAFVVMCAWLFAEHKRQPDIPGNFFAVGLLIVVVTLLVAQPDMGQTILVLGTWGIMFFMAGLPWFWIALLGGLGVGGGFVAYEMFDHVRGRIDRFLTGEGDTFQVDMGRDALINGGWFGVGPGEGTVKRVIPDSHADFVFAVAGEEFGLFLCFVIMVLFAFIVLRGLSIALKEHDDFTRYAVGGLVVVFGLQSVINMCVNLQLMPAKGMTLPFISYGGSSLIAIAISMGMVLSLTRKKPEKRRQMGLGASVPPHSVPAE</sequence>
<dbReference type="InterPro" id="IPR013437">
    <property type="entry name" value="FtsW"/>
</dbReference>
<dbReference type="GO" id="GO:0008360">
    <property type="term" value="P:regulation of cell shape"/>
    <property type="evidence" value="ECO:0007669"/>
    <property type="project" value="UniProtKB-KW"/>
</dbReference>
<evidence type="ECO:0000256" key="8">
    <source>
        <dbReference type="ARBA" id="ARBA00022960"/>
    </source>
</evidence>